<protein>
    <submittedName>
        <fullName evidence="2">Uncharacterized protein</fullName>
    </submittedName>
</protein>
<name>A0A9Q1IZU9_SYNKA</name>
<evidence type="ECO:0000313" key="2">
    <source>
        <dbReference type="EMBL" id="KAJ8359670.1"/>
    </source>
</evidence>
<feature type="region of interest" description="Disordered" evidence="1">
    <location>
        <begin position="121"/>
        <end position="148"/>
    </location>
</feature>
<proteinExistence type="predicted"/>
<gene>
    <name evidence="2" type="ORF">SKAU_G00161950</name>
</gene>
<feature type="compositionally biased region" description="Polar residues" evidence="1">
    <location>
        <begin position="1"/>
        <end position="14"/>
    </location>
</feature>
<dbReference type="AlphaFoldDB" id="A0A9Q1IZU9"/>
<dbReference type="EMBL" id="JAINUF010000005">
    <property type="protein sequence ID" value="KAJ8359670.1"/>
    <property type="molecule type" value="Genomic_DNA"/>
</dbReference>
<organism evidence="2 3">
    <name type="scientific">Synaphobranchus kaupii</name>
    <name type="common">Kaup's arrowtooth eel</name>
    <dbReference type="NCBI Taxonomy" id="118154"/>
    <lineage>
        <taxon>Eukaryota</taxon>
        <taxon>Metazoa</taxon>
        <taxon>Chordata</taxon>
        <taxon>Craniata</taxon>
        <taxon>Vertebrata</taxon>
        <taxon>Euteleostomi</taxon>
        <taxon>Actinopterygii</taxon>
        <taxon>Neopterygii</taxon>
        <taxon>Teleostei</taxon>
        <taxon>Anguilliformes</taxon>
        <taxon>Synaphobranchidae</taxon>
        <taxon>Synaphobranchus</taxon>
    </lineage>
</organism>
<evidence type="ECO:0000313" key="3">
    <source>
        <dbReference type="Proteomes" id="UP001152622"/>
    </source>
</evidence>
<evidence type="ECO:0000256" key="1">
    <source>
        <dbReference type="SAM" id="MobiDB-lite"/>
    </source>
</evidence>
<keyword evidence="3" id="KW-1185">Reference proteome</keyword>
<dbReference type="Proteomes" id="UP001152622">
    <property type="component" value="Chromosome 5"/>
</dbReference>
<sequence>MLRPQSPEQIQPTAPENRPRLSRPSTAARAWPGQNKHSAATVNAAVRDPGQEAAAPLLSSNEPQRQAASPLPSHTSHLQTSTAACGSAQVRRLQLRVHLMMENIEPADVCASDRMSGLTSGWGGRVNPDTRLRPGDQRNLPTFRAGKI</sequence>
<comment type="caution">
    <text evidence="2">The sequence shown here is derived from an EMBL/GenBank/DDBJ whole genome shotgun (WGS) entry which is preliminary data.</text>
</comment>
<feature type="compositionally biased region" description="Polar residues" evidence="1">
    <location>
        <begin position="58"/>
        <end position="84"/>
    </location>
</feature>
<feature type="region of interest" description="Disordered" evidence="1">
    <location>
        <begin position="1"/>
        <end position="86"/>
    </location>
</feature>
<reference evidence="2" key="1">
    <citation type="journal article" date="2023" name="Science">
        <title>Genome structures resolve the early diversification of teleost fishes.</title>
        <authorList>
            <person name="Parey E."/>
            <person name="Louis A."/>
            <person name="Montfort J."/>
            <person name="Bouchez O."/>
            <person name="Roques C."/>
            <person name="Iampietro C."/>
            <person name="Lluch J."/>
            <person name="Castinel A."/>
            <person name="Donnadieu C."/>
            <person name="Desvignes T."/>
            <person name="Floi Bucao C."/>
            <person name="Jouanno E."/>
            <person name="Wen M."/>
            <person name="Mejri S."/>
            <person name="Dirks R."/>
            <person name="Jansen H."/>
            <person name="Henkel C."/>
            <person name="Chen W.J."/>
            <person name="Zahm M."/>
            <person name="Cabau C."/>
            <person name="Klopp C."/>
            <person name="Thompson A.W."/>
            <person name="Robinson-Rechavi M."/>
            <person name="Braasch I."/>
            <person name="Lecointre G."/>
            <person name="Bobe J."/>
            <person name="Postlethwait J.H."/>
            <person name="Berthelot C."/>
            <person name="Roest Crollius H."/>
            <person name="Guiguen Y."/>
        </authorList>
    </citation>
    <scope>NUCLEOTIDE SEQUENCE</scope>
    <source>
        <strain evidence="2">WJC10195</strain>
    </source>
</reference>
<accession>A0A9Q1IZU9</accession>